<protein>
    <submittedName>
        <fullName evidence="5">MarR family transcriptional regulator</fullName>
    </submittedName>
</protein>
<dbReference type="InterPro" id="IPR039422">
    <property type="entry name" value="MarR/SlyA-like"/>
</dbReference>
<comment type="caution">
    <text evidence="5">The sequence shown here is derived from an EMBL/GenBank/DDBJ whole genome shotgun (WGS) entry which is preliminary data.</text>
</comment>
<evidence type="ECO:0000256" key="1">
    <source>
        <dbReference type="ARBA" id="ARBA00023015"/>
    </source>
</evidence>
<dbReference type="PANTHER" id="PTHR33164:SF64">
    <property type="entry name" value="TRANSCRIPTIONAL REGULATOR SLYA"/>
    <property type="match status" value="1"/>
</dbReference>
<dbReference type="SUPFAM" id="SSF46785">
    <property type="entry name" value="Winged helix' DNA-binding domain"/>
    <property type="match status" value="1"/>
</dbReference>
<keyword evidence="3" id="KW-0804">Transcription</keyword>
<dbReference type="PANTHER" id="PTHR33164">
    <property type="entry name" value="TRANSCRIPTIONAL REGULATOR, MARR FAMILY"/>
    <property type="match status" value="1"/>
</dbReference>
<proteinExistence type="predicted"/>
<organism evidence="5 6">
    <name type="scientific">Priestia endophytica</name>
    <dbReference type="NCBI Taxonomy" id="135735"/>
    <lineage>
        <taxon>Bacteria</taxon>
        <taxon>Bacillati</taxon>
        <taxon>Bacillota</taxon>
        <taxon>Bacilli</taxon>
        <taxon>Bacillales</taxon>
        <taxon>Bacillaceae</taxon>
        <taxon>Priestia</taxon>
    </lineage>
</organism>
<keyword evidence="2" id="KW-0238">DNA-binding</keyword>
<dbReference type="Gene3D" id="1.10.10.10">
    <property type="entry name" value="Winged helix-like DNA-binding domain superfamily/Winged helix DNA-binding domain"/>
    <property type="match status" value="1"/>
</dbReference>
<dbReference type="InterPro" id="IPR036388">
    <property type="entry name" value="WH-like_DNA-bd_sf"/>
</dbReference>
<dbReference type="EMBL" id="LVYK01000059">
    <property type="protein sequence ID" value="RAS72247.1"/>
    <property type="molecule type" value="Genomic_DNA"/>
</dbReference>
<dbReference type="Proteomes" id="UP000250174">
    <property type="component" value="Unassembled WGS sequence"/>
</dbReference>
<dbReference type="Pfam" id="PF01047">
    <property type="entry name" value="MarR"/>
    <property type="match status" value="1"/>
</dbReference>
<dbReference type="PROSITE" id="PS50995">
    <property type="entry name" value="HTH_MARR_2"/>
    <property type="match status" value="1"/>
</dbReference>
<evidence type="ECO:0000259" key="4">
    <source>
        <dbReference type="PROSITE" id="PS50995"/>
    </source>
</evidence>
<evidence type="ECO:0000313" key="5">
    <source>
        <dbReference type="EMBL" id="RAS72247.1"/>
    </source>
</evidence>
<dbReference type="GO" id="GO:0003700">
    <property type="term" value="F:DNA-binding transcription factor activity"/>
    <property type="evidence" value="ECO:0007669"/>
    <property type="project" value="InterPro"/>
</dbReference>
<keyword evidence="1" id="KW-0805">Transcription regulation</keyword>
<dbReference type="SMART" id="SM00347">
    <property type="entry name" value="HTH_MARR"/>
    <property type="match status" value="1"/>
</dbReference>
<accession>A0AAX1Q2N5</accession>
<dbReference type="GO" id="GO:0003677">
    <property type="term" value="F:DNA binding"/>
    <property type="evidence" value="ECO:0007669"/>
    <property type="project" value="UniProtKB-KW"/>
</dbReference>
<dbReference type="AlphaFoldDB" id="A0AAX1Q2N5"/>
<dbReference type="InterPro" id="IPR000835">
    <property type="entry name" value="HTH_MarR-typ"/>
</dbReference>
<reference evidence="5 6" key="1">
    <citation type="submission" date="2016-03" db="EMBL/GenBank/DDBJ databases">
        <title>Comparison of Bacillus endophyticus and B. anthracis characteristics using whole genome sequence analysis and microbiological techniques.</title>
        <authorList>
            <person name="Lekota K.E."/>
            <person name="Mafofo J."/>
            <person name="Rees J."/>
            <person name="Muchadeyi F.C."/>
            <person name="Madoroba E."/>
            <person name="Van Heerden H."/>
        </authorList>
    </citation>
    <scope>NUCLEOTIDE SEQUENCE [LARGE SCALE GENOMIC DNA]</scope>
    <source>
        <strain evidence="5 6">3631_10C</strain>
    </source>
</reference>
<name>A0AAX1Q2N5_9BACI</name>
<evidence type="ECO:0000256" key="3">
    <source>
        <dbReference type="ARBA" id="ARBA00023163"/>
    </source>
</evidence>
<evidence type="ECO:0000313" key="6">
    <source>
        <dbReference type="Proteomes" id="UP000250174"/>
    </source>
</evidence>
<feature type="domain" description="HTH marR-type" evidence="4">
    <location>
        <begin position="1"/>
        <end position="150"/>
    </location>
</feature>
<dbReference type="GO" id="GO:0006950">
    <property type="term" value="P:response to stress"/>
    <property type="evidence" value="ECO:0007669"/>
    <property type="project" value="TreeGrafter"/>
</dbReference>
<gene>
    <name evidence="5" type="ORF">A3864_24565</name>
</gene>
<evidence type="ECO:0000256" key="2">
    <source>
        <dbReference type="ARBA" id="ARBA00023125"/>
    </source>
</evidence>
<dbReference type="RefSeq" id="WP_111923553.1">
    <property type="nucleotide sequence ID" value="NZ_JBCMSM010000003.1"/>
</dbReference>
<dbReference type="InterPro" id="IPR036390">
    <property type="entry name" value="WH_DNA-bd_sf"/>
</dbReference>
<sequence>MNEKSRFNVPKERPGFLMWKVTGAWQRLITKKLSPFNLTHVQFILLSANEFLSAHGENVTQKKLSDFTGTNIMMVSDVVRTLQTKGLIIRSKNPSDKREMILSTTEQGTQKVKDVLPIVEAVDEEFFGNINNEQETLVAMLSSLLESEREKDQIKLK</sequence>